<dbReference type="Pfam" id="PF10150">
    <property type="entry name" value="RNase_E_G"/>
    <property type="match status" value="1"/>
</dbReference>
<dbReference type="SMART" id="SM00316">
    <property type="entry name" value="S1"/>
    <property type="match status" value="1"/>
</dbReference>
<dbReference type="InterPro" id="IPR012340">
    <property type="entry name" value="NA-bd_OB-fold"/>
</dbReference>
<evidence type="ECO:0000313" key="19">
    <source>
        <dbReference type="EMBL" id="AFV10845.1"/>
    </source>
</evidence>
<dbReference type="AlphaFoldDB" id="K4LFW0"/>
<comment type="cofactor">
    <cofactor evidence="1">
        <name>Mg(2+)</name>
        <dbReference type="ChEBI" id="CHEBI:18420"/>
    </cofactor>
</comment>
<dbReference type="EMBL" id="CP003732">
    <property type="protein sequence ID" value="AFV10845.1"/>
    <property type="molecule type" value="Genomic_DNA"/>
</dbReference>
<keyword evidence="7" id="KW-0820">tRNA-binding</keyword>
<dbReference type="InterPro" id="IPR002792">
    <property type="entry name" value="TRAM_dom"/>
</dbReference>
<dbReference type="InterPro" id="IPR019307">
    <property type="entry name" value="RNA-bd_AU-1/RNase_E/G"/>
</dbReference>
<dbReference type="RefSeq" id="WP_015049763.1">
    <property type="nucleotide sequence ID" value="NC_018870.1"/>
</dbReference>
<dbReference type="InterPro" id="IPR036612">
    <property type="entry name" value="KH_dom_type_1_sf"/>
</dbReference>
<keyword evidence="5" id="KW-0963">Cytoplasm</keyword>
<evidence type="ECO:0000256" key="14">
    <source>
        <dbReference type="ARBA" id="ARBA00022842"/>
    </source>
</evidence>
<dbReference type="Pfam" id="PF01938">
    <property type="entry name" value="TRAM"/>
    <property type="match status" value="1"/>
</dbReference>
<evidence type="ECO:0000313" key="20">
    <source>
        <dbReference type="Proteomes" id="UP000000467"/>
    </source>
</evidence>
<keyword evidence="9" id="KW-0540">Nuclease</keyword>
<dbReference type="eggNOG" id="COG1530">
    <property type="taxonomic scope" value="Bacteria"/>
</dbReference>
<gene>
    <name evidence="19" type="primary">rng</name>
    <name evidence="19" type="ordered locus">Tph_c06080</name>
</gene>
<evidence type="ECO:0000256" key="8">
    <source>
        <dbReference type="ARBA" id="ARBA00022694"/>
    </source>
</evidence>
<evidence type="ECO:0000256" key="6">
    <source>
        <dbReference type="ARBA" id="ARBA00022552"/>
    </source>
</evidence>
<organism evidence="19 20">
    <name type="scientific">Thermacetogenium phaeum (strain ATCC BAA-254 / DSM 26808 / PB)</name>
    <dbReference type="NCBI Taxonomy" id="1089553"/>
    <lineage>
        <taxon>Bacteria</taxon>
        <taxon>Bacillati</taxon>
        <taxon>Bacillota</taxon>
        <taxon>Clostridia</taxon>
        <taxon>Thermoanaerobacterales</taxon>
        <taxon>Thermoanaerobacteraceae</taxon>
        <taxon>Thermacetogenium</taxon>
    </lineage>
</organism>
<dbReference type="GO" id="GO:0019843">
    <property type="term" value="F:rRNA binding"/>
    <property type="evidence" value="ECO:0007669"/>
    <property type="project" value="UniProtKB-KW"/>
</dbReference>
<sequence length="558" mass="63307">MQKEVEKEIIVQVTKEETRVAVLENHKIVEFYLERSFHKRLAGNIYKGKVANVLPGMQAAFVDIGLERNAFLYVEDVKLHHEKDLPIQNLLREGEEILVQVTKEPFGTKGARVTTLLTFPGRYVVFLPYLDSIGVSRRIKSEKERERLKRLAEELRVPHRGLIVRTVAEGISKEEMEKDVRELYGLWKTVQEKALRKSAPALIHQELELVSWILRDLFGDDVDRLLTNDPETYDRIRDYLRSIEPSWATRVKLVEKDFDSLYGLDQEISRALRPKVWLKSGGYLVIDEAEALTVIDVNTGKYTGAKNFEETILRTNLEAVQEIVRQIRLRNLGGIIIVDFIDMEKQEHRDRVIRQLEEELKKDKTRTYVLGLTQLGLVELTRKKVRPSLSSLLERTCPYCEGTGRVLSEETVGIKACQEIRSLAACSDAPGILVEVHPSVAAYLIGGGGSHLRELEREIGRRIIIKGIDTTHLEEVRVRGLAGEEELSRLSSPVSTGEVLEVEIEDVHATNPKDGIARIQGYIIDVEGGSDCVGRRVLVEVQKVDRTCARARILRGAG</sequence>
<evidence type="ECO:0000256" key="5">
    <source>
        <dbReference type="ARBA" id="ARBA00022490"/>
    </source>
</evidence>
<dbReference type="Gene3D" id="3.40.1260.20">
    <property type="entry name" value="Ribonuclease E, catalytic domain"/>
    <property type="match status" value="1"/>
</dbReference>
<dbReference type="PROSITE" id="PS50084">
    <property type="entry name" value="KH_TYPE_1"/>
    <property type="match status" value="1"/>
</dbReference>
<evidence type="ECO:0000256" key="4">
    <source>
        <dbReference type="ARBA" id="ARBA00017719"/>
    </source>
</evidence>
<evidence type="ECO:0000256" key="3">
    <source>
        <dbReference type="ARBA" id="ARBA00005663"/>
    </source>
</evidence>
<dbReference type="PANTHER" id="PTHR30001:SF0">
    <property type="entry name" value="RIBONUCLEASE G"/>
    <property type="match status" value="1"/>
</dbReference>
<keyword evidence="8" id="KW-0819">tRNA processing</keyword>
<keyword evidence="12" id="KW-0255">Endonuclease</keyword>
<evidence type="ECO:0000259" key="17">
    <source>
        <dbReference type="PROSITE" id="PS50126"/>
    </source>
</evidence>
<dbReference type="CDD" id="cd04453">
    <property type="entry name" value="S1_RNase_E"/>
    <property type="match status" value="1"/>
</dbReference>
<dbReference type="InterPro" id="IPR004659">
    <property type="entry name" value="RNase_E/G"/>
</dbReference>
<feature type="domain" description="S1 motif" evidence="17">
    <location>
        <begin position="43"/>
        <end position="103"/>
    </location>
</feature>
<evidence type="ECO:0000256" key="9">
    <source>
        <dbReference type="ARBA" id="ARBA00022722"/>
    </source>
</evidence>
<evidence type="ECO:0000256" key="15">
    <source>
        <dbReference type="ARBA" id="ARBA00022884"/>
    </source>
</evidence>
<dbReference type="GO" id="GO:0016787">
    <property type="term" value="F:hydrolase activity"/>
    <property type="evidence" value="ECO:0007669"/>
    <property type="project" value="UniProtKB-KW"/>
</dbReference>
<comment type="similarity">
    <text evidence="3">Belongs to the RNase E/G family. RNase G subfamily.</text>
</comment>
<dbReference type="GO" id="GO:0005737">
    <property type="term" value="C:cytoplasm"/>
    <property type="evidence" value="ECO:0007669"/>
    <property type="project" value="UniProtKB-SubCell"/>
</dbReference>
<dbReference type="NCBIfam" id="TIGR00757">
    <property type="entry name" value="RNaseEG"/>
    <property type="match status" value="1"/>
</dbReference>
<dbReference type="GO" id="GO:0004540">
    <property type="term" value="F:RNA nuclease activity"/>
    <property type="evidence" value="ECO:0007669"/>
    <property type="project" value="InterPro"/>
</dbReference>
<evidence type="ECO:0000256" key="16">
    <source>
        <dbReference type="PROSITE-ProRule" id="PRU00117"/>
    </source>
</evidence>
<evidence type="ECO:0000256" key="13">
    <source>
        <dbReference type="ARBA" id="ARBA00022801"/>
    </source>
</evidence>
<comment type="subcellular location">
    <subcellularLocation>
        <location evidence="2">Cytoplasm</location>
    </subcellularLocation>
</comment>
<keyword evidence="14" id="KW-0460">Magnesium</keyword>
<dbReference type="Pfam" id="PF20833">
    <property type="entry name" value="RNase_E_G_Thio"/>
    <property type="match status" value="1"/>
</dbReference>
<keyword evidence="10" id="KW-0479">Metal-binding</keyword>
<dbReference type="STRING" id="1089553.Tph_c06080"/>
<dbReference type="SUPFAM" id="SSF54791">
    <property type="entry name" value="Eukaryotic type KH-domain (KH-domain type I)"/>
    <property type="match status" value="1"/>
</dbReference>
<keyword evidence="20" id="KW-1185">Reference proteome</keyword>
<dbReference type="GO" id="GO:0000049">
    <property type="term" value="F:tRNA binding"/>
    <property type="evidence" value="ECO:0007669"/>
    <property type="project" value="UniProtKB-KW"/>
</dbReference>
<keyword evidence="15 16" id="KW-0694">RNA-binding</keyword>
<evidence type="ECO:0000256" key="12">
    <source>
        <dbReference type="ARBA" id="ARBA00022759"/>
    </source>
</evidence>
<dbReference type="GO" id="GO:0008033">
    <property type="term" value="P:tRNA processing"/>
    <property type="evidence" value="ECO:0007669"/>
    <property type="project" value="UniProtKB-KW"/>
</dbReference>
<name>K4LFW0_THEPS</name>
<dbReference type="InterPro" id="IPR003029">
    <property type="entry name" value="S1_domain"/>
</dbReference>
<evidence type="ECO:0000259" key="18">
    <source>
        <dbReference type="PROSITE" id="PS50926"/>
    </source>
</evidence>
<evidence type="ECO:0000256" key="2">
    <source>
        <dbReference type="ARBA" id="ARBA00004496"/>
    </source>
</evidence>
<dbReference type="Gene3D" id="2.40.50.140">
    <property type="entry name" value="Nucleic acid-binding proteins"/>
    <property type="match status" value="1"/>
</dbReference>
<protein>
    <recommendedName>
        <fullName evidence="4">Ribonuclease G</fullName>
    </recommendedName>
</protein>
<evidence type="ECO:0000256" key="10">
    <source>
        <dbReference type="ARBA" id="ARBA00022723"/>
    </source>
</evidence>
<dbReference type="InterPro" id="IPR048583">
    <property type="entry name" value="RNase_E_G_thioredoxin-like"/>
</dbReference>
<dbReference type="GO" id="GO:0004519">
    <property type="term" value="F:endonuclease activity"/>
    <property type="evidence" value="ECO:0007669"/>
    <property type="project" value="UniProtKB-KW"/>
</dbReference>
<evidence type="ECO:0000256" key="1">
    <source>
        <dbReference type="ARBA" id="ARBA00001946"/>
    </source>
</evidence>
<evidence type="ECO:0000256" key="11">
    <source>
        <dbReference type="ARBA" id="ARBA00022730"/>
    </source>
</evidence>
<dbReference type="PANTHER" id="PTHR30001">
    <property type="entry name" value="RIBONUCLEASE"/>
    <property type="match status" value="1"/>
</dbReference>
<evidence type="ECO:0000256" key="7">
    <source>
        <dbReference type="ARBA" id="ARBA00022555"/>
    </source>
</evidence>
<keyword evidence="11" id="KW-0699">rRNA-binding</keyword>
<feature type="domain" description="TRAM" evidence="18">
    <location>
        <begin position="493"/>
        <end position="555"/>
    </location>
</feature>
<dbReference type="GO" id="GO:0006364">
    <property type="term" value="P:rRNA processing"/>
    <property type="evidence" value="ECO:0007669"/>
    <property type="project" value="UniProtKB-KW"/>
</dbReference>
<dbReference type="KEGG" id="tpz:Tph_c06080"/>
<keyword evidence="6" id="KW-0698">rRNA processing</keyword>
<dbReference type="PROSITE" id="PS50126">
    <property type="entry name" value="S1"/>
    <property type="match status" value="1"/>
</dbReference>
<dbReference type="GO" id="GO:0046872">
    <property type="term" value="F:metal ion binding"/>
    <property type="evidence" value="ECO:0007669"/>
    <property type="project" value="UniProtKB-KW"/>
</dbReference>
<dbReference type="PROSITE" id="PS50926">
    <property type="entry name" value="TRAM"/>
    <property type="match status" value="1"/>
</dbReference>
<accession>K4LFW0</accession>
<dbReference type="SUPFAM" id="SSF50249">
    <property type="entry name" value="Nucleic acid-binding proteins"/>
    <property type="match status" value="2"/>
</dbReference>
<dbReference type="HOGENOM" id="CLU_003468_5_3_9"/>
<proteinExistence type="inferred from homology"/>
<dbReference type="Proteomes" id="UP000000467">
    <property type="component" value="Chromosome"/>
</dbReference>
<keyword evidence="13 19" id="KW-0378">Hydrolase</keyword>
<reference evidence="19 20" key="1">
    <citation type="journal article" date="2012" name="BMC Genomics">
        <title>Genome-guided analysis of physiological and morphological traits of the fermentative acetate oxidizer Thermacetogenium phaeum.</title>
        <authorList>
            <person name="Oehler D."/>
            <person name="Poehlein A."/>
            <person name="Leimbach A."/>
            <person name="Muller N."/>
            <person name="Daniel R."/>
            <person name="Gottschalk G."/>
            <person name="Schink B."/>
        </authorList>
    </citation>
    <scope>NUCLEOTIDE SEQUENCE [LARGE SCALE GENOMIC DNA]</scope>
    <source>
        <strain evidence="20">ATCC BAA-254 / DSM 26808 / PB</strain>
    </source>
</reference>
<dbReference type="OrthoDB" id="9804278at2"/>